<dbReference type="Pfam" id="PF11734">
    <property type="entry name" value="TilS_C"/>
    <property type="match status" value="1"/>
</dbReference>
<sequence>MVKQLLNTIDEHRLLKAEDKIVVAVSGGPDSVTLLHLLHRLKSRLGIEVYGAHLNHNIRGIDAQMDAQYVLNLCEELDIICFVKSMDVQTYAKEQQLTSEQAGRILRYEFFEEVLKKVGASKIAVGHNKNDQAETVLMRLLRGTGMQGLTAIQYKRDQVIRPLLDVSRGEIEAYCNDHNLAPRTDQTNLTSIYHRNKIRRELIPYLEENYNPSVLQSLVKTANILKEDYDYLEQEGEGRYKELVCFEKKDQVSFSIPALEKQHPAIKARILRRAGEELLGRGELLSYQQVQNLLGLLAKKATGKALHLPMNLEAFISYDKLIFTRGSKEDVESFKEELAVGEITYVHPLKASFELKVFSKDEVSKVSRDKFVKYFDYDKIKGKILVRNRREGDRFWPLGLSGKKKLKDFLIDCKVDRRERDLIPLICHEKDILWVVGYRISDKYKVTEETQRILSIRLVK</sequence>
<protein>
    <recommendedName>
        <fullName evidence="8">tRNA(Ile)-lysidine synthase</fullName>
        <ecNumber evidence="8">6.3.4.19</ecNumber>
    </recommendedName>
    <alternativeName>
        <fullName evidence="8">tRNA(Ile)-2-lysyl-cytidine synthase</fullName>
    </alternativeName>
    <alternativeName>
        <fullName evidence="8">tRNA(Ile)-lysidine synthetase</fullName>
    </alternativeName>
</protein>
<evidence type="ECO:0000256" key="2">
    <source>
        <dbReference type="ARBA" id="ARBA00022490"/>
    </source>
</evidence>
<organism evidence="10 11">
    <name type="scientific">Isachenkonia alkalipeptolytica</name>
    <dbReference type="NCBI Taxonomy" id="2565777"/>
    <lineage>
        <taxon>Bacteria</taxon>
        <taxon>Bacillati</taxon>
        <taxon>Bacillota</taxon>
        <taxon>Clostridia</taxon>
        <taxon>Eubacteriales</taxon>
        <taxon>Clostridiaceae</taxon>
        <taxon>Isachenkonia</taxon>
    </lineage>
</organism>
<dbReference type="GO" id="GO:0005737">
    <property type="term" value="C:cytoplasm"/>
    <property type="evidence" value="ECO:0007669"/>
    <property type="project" value="UniProtKB-SubCell"/>
</dbReference>
<comment type="function">
    <text evidence="8">Ligates lysine onto the cytidine present at position 34 of the AUA codon-specific tRNA(Ile) that contains the anticodon CAU, in an ATP-dependent manner. Cytidine is converted to lysidine, thus changing the amino acid specificity of the tRNA from methionine to isoleucine.</text>
</comment>
<dbReference type="GO" id="GO:0006400">
    <property type="term" value="P:tRNA modification"/>
    <property type="evidence" value="ECO:0007669"/>
    <property type="project" value="UniProtKB-UniRule"/>
</dbReference>
<feature type="binding site" evidence="8">
    <location>
        <begin position="26"/>
        <end position="31"/>
    </location>
    <ligand>
        <name>ATP</name>
        <dbReference type="ChEBI" id="CHEBI:30616"/>
    </ligand>
</feature>
<accession>A0AA43XKZ3</accession>
<reference evidence="10 11" key="1">
    <citation type="submission" date="2019-04" db="EMBL/GenBank/DDBJ databases">
        <title>Isachenkonia alkalipeptolytica gen. nov. sp. nov. a new anaerobic, alkiliphilic organothrophic bacterium capable to reduce synthesized ferrihydrite isolated from a soda lake.</title>
        <authorList>
            <person name="Toshchakov S.V."/>
            <person name="Zavarzina D.G."/>
            <person name="Zhilina T.N."/>
            <person name="Kostrikina N.A."/>
            <person name="Kublanov I.V."/>
        </authorList>
    </citation>
    <scope>NUCLEOTIDE SEQUENCE [LARGE SCALE GENOMIC DNA]</scope>
    <source>
        <strain evidence="10 11">Z-1701</strain>
    </source>
</reference>
<dbReference type="NCBIfam" id="TIGR02432">
    <property type="entry name" value="lysidine_TilS_N"/>
    <property type="match status" value="1"/>
</dbReference>
<comment type="domain">
    <text evidence="8">The N-terminal region contains the highly conserved SGGXDS motif, predicted to be a P-loop motif involved in ATP binding.</text>
</comment>
<dbReference type="InterPro" id="IPR012796">
    <property type="entry name" value="Lysidine-tRNA-synth_C"/>
</dbReference>
<keyword evidence="2 8" id="KW-0963">Cytoplasm</keyword>
<dbReference type="Gene3D" id="3.50.40.10">
    <property type="entry name" value="Phenylalanyl-trna Synthetase, Chain B, domain 3"/>
    <property type="match status" value="1"/>
</dbReference>
<dbReference type="Pfam" id="PF01171">
    <property type="entry name" value="ATP_bind_3"/>
    <property type="match status" value="1"/>
</dbReference>
<dbReference type="SUPFAM" id="SSF82829">
    <property type="entry name" value="MesJ substrate recognition domain-like"/>
    <property type="match status" value="1"/>
</dbReference>
<dbReference type="SMART" id="SM00977">
    <property type="entry name" value="TilS_C"/>
    <property type="match status" value="1"/>
</dbReference>
<evidence type="ECO:0000313" key="10">
    <source>
        <dbReference type="EMBL" id="NBG88552.1"/>
    </source>
</evidence>
<dbReference type="InterPro" id="IPR011063">
    <property type="entry name" value="TilS/TtcA_N"/>
</dbReference>
<proteinExistence type="inferred from homology"/>
<evidence type="ECO:0000259" key="9">
    <source>
        <dbReference type="SMART" id="SM00977"/>
    </source>
</evidence>
<keyword evidence="3 8" id="KW-0436">Ligase</keyword>
<keyword evidence="11" id="KW-1185">Reference proteome</keyword>
<gene>
    <name evidence="8 10" type="primary">tilS</name>
    <name evidence="10" type="ORF">ISALK_08560</name>
</gene>
<evidence type="ECO:0000256" key="4">
    <source>
        <dbReference type="ARBA" id="ARBA00022694"/>
    </source>
</evidence>
<keyword evidence="5 8" id="KW-0547">Nucleotide-binding</keyword>
<dbReference type="Pfam" id="PF09179">
    <property type="entry name" value="TilS"/>
    <property type="match status" value="1"/>
</dbReference>
<evidence type="ECO:0000256" key="6">
    <source>
        <dbReference type="ARBA" id="ARBA00022840"/>
    </source>
</evidence>
<dbReference type="GO" id="GO:0005524">
    <property type="term" value="F:ATP binding"/>
    <property type="evidence" value="ECO:0007669"/>
    <property type="project" value="UniProtKB-UniRule"/>
</dbReference>
<comment type="catalytic activity">
    <reaction evidence="7 8">
        <text>cytidine(34) in tRNA(Ile2) + L-lysine + ATP = lysidine(34) in tRNA(Ile2) + AMP + diphosphate + H(+)</text>
        <dbReference type="Rhea" id="RHEA:43744"/>
        <dbReference type="Rhea" id="RHEA-COMP:10625"/>
        <dbReference type="Rhea" id="RHEA-COMP:10670"/>
        <dbReference type="ChEBI" id="CHEBI:15378"/>
        <dbReference type="ChEBI" id="CHEBI:30616"/>
        <dbReference type="ChEBI" id="CHEBI:32551"/>
        <dbReference type="ChEBI" id="CHEBI:33019"/>
        <dbReference type="ChEBI" id="CHEBI:82748"/>
        <dbReference type="ChEBI" id="CHEBI:83665"/>
        <dbReference type="ChEBI" id="CHEBI:456215"/>
        <dbReference type="EC" id="6.3.4.19"/>
    </reaction>
</comment>
<evidence type="ECO:0000256" key="8">
    <source>
        <dbReference type="HAMAP-Rule" id="MF_01161"/>
    </source>
</evidence>
<dbReference type="AlphaFoldDB" id="A0AA43XKZ3"/>
<dbReference type="CDD" id="cd01992">
    <property type="entry name" value="TilS_N"/>
    <property type="match status" value="1"/>
</dbReference>
<dbReference type="PANTHER" id="PTHR43033">
    <property type="entry name" value="TRNA(ILE)-LYSIDINE SYNTHASE-RELATED"/>
    <property type="match status" value="1"/>
</dbReference>
<dbReference type="InterPro" id="IPR012795">
    <property type="entry name" value="tRNA_Ile_lys_synt_N"/>
</dbReference>
<dbReference type="Gene3D" id="1.20.59.20">
    <property type="match status" value="1"/>
</dbReference>
<dbReference type="Proteomes" id="UP000449710">
    <property type="component" value="Unassembled WGS sequence"/>
</dbReference>
<comment type="subcellular location">
    <subcellularLocation>
        <location evidence="1 8">Cytoplasm</location>
    </subcellularLocation>
</comment>
<dbReference type="HAMAP" id="MF_01161">
    <property type="entry name" value="tRNA_Ile_lys_synt"/>
    <property type="match status" value="1"/>
</dbReference>
<dbReference type="InterPro" id="IPR015262">
    <property type="entry name" value="tRNA_Ile_lys_synt_subst-bd"/>
</dbReference>
<evidence type="ECO:0000313" key="11">
    <source>
        <dbReference type="Proteomes" id="UP000449710"/>
    </source>
</evidence>
<comment type="similarity">
    <text evidence="8">Belongs to the tRNA(Ile)-lysidine synthase family.</text>
</comment>
<evidence type="ECO:0000256" key="5">
    <source>
        <dbReference type="ARBA" id="ARBA00022741"/>
    </source>
</evidence>
<name>A0AA43XKZ3_9CLOT</name>
<comment type="caution">
    <text evidence="10">The sequence shown here is derived from an EMBL/GenBank/DDBJ whole genome shotgun (WGS) entry which is preliminary data.</text>
</comment>
<dbReference type="InterPro" id="IPR020825">
    <property type="entry name" value="Phe-tRNA_synthase-like_B3/B4"/>
</dbReference>
<evidence type="ECO:0000256" key="1">
    <source>
        <dbReference type="ARBA" id="ARBA00004496"/>
    </source>
</evidence>
<dbReference type="GO" id="GO:0032267">
    <property type="term" value="F:tRNA(Ile)-lysidine synthase activity"/>
    <property type="evidence" value="ECO:0007669"/>
    <property type="project" value="UniProtKB-EC"/>
</dbReference>
<evidence type="ECO:0000256" key="3">
    <source>
        <dbReference type="ARBA" id="ARBA00022598"/>
    </source>
</evidence>
<keyword evidence="4 8" id="KW-0819">tRNA processing</keyword>
<dbReference type="PANTHER" id="PTHR43033:SF1">
    <property type="entry name" value="TRNA(ILE)-LYSIDINE SYNTHASE-RELATED"/>
    <property type="match status" value="1"/>
</dbReference>
<evidence type="ECO:0000256" key="7">
    <source>
        <dbReference type="ARBA" id="ARBA00048539"/>
    </source>
</evidence>
<dbReference type="SUPFAM" id="SSF52402">
    <property type="entry name" value="Adenine nucleotide alpha hydrolases-like"/>
    <property type="match status" value="1"/>
</dbReference>
<dbReference type="NCBIfam" id="TIGR02433">
    <property type="entry name" value="lysidine_TilS_C"/>
    <property type="match status" value="1"/>
</dbReference>
<dbReference type="Gene3D" id="3.40.50.620">
    <property type="entry name" value="HUPs"/>
    <property type="match status" value="1"/>
</dbReference>
<keyword evidence="6 8" id="KW-0067">ATP-binding</keyword>
<dbReference type="InterPro" id="IPR014729">
    <property type="entry name" value="Rossmann-like_a/b/a_fold"/>
</dbReference>
<dbReference type="EC" id="6.3.4.19" evidence="8"/>
<dbReference type="EMBL" id="SUMG01000009">
    <property type="protein sequence ID" value="NBG88552.1"/>
    <property type="molecule type" value="Genomic_DNA"/>
</dbReference>
<dbReference type="InterPro" id="IPR012094">
    <property type="entry name" value="tRNA_Ile_lys_synt"/>
</dbReference>
<dbReference type="SUPFAM" id="SSF56037">
    <property type="entry name" value="PheT/TilS domain"/>
    <property type="match status" value="1"/>
</dbReference>
<feature type="domain" description="Lysidine-tRNA(Ile) synthetase C-terminal" evidence="9">
    <location>
        <begin position="384"/>
        <end position="456"/>
    </location>
</feature>